<dbReference type="Proteomes" id="UP000822688">
    <property type="component" value="Chromosome 3"/>
</dbReference>
<sequence>MPLGTALLLPTSTLVQCHGALRSLGTNGESKTSLQWTGAGFRHQRGSVWPANMKWRTPRSSPLVASAVASMDREKSLPDKKVPLYSHSLPGIEAWLQSLGFVQNKDDRAVWLIERPDWHAQLSLDATELFIRYLKSGPGNLDRDVERKFSYALSREDVENAVLGGP</sequence>
<dbReference type="PANTHER" id="PTHR35765:SF2">
    <property type="entry name" value="OS05G0569200 PROTEIN"/>
    <property type="match status" value="1"/>
</dbReference>
<dbReference type="Pfam" id="PF11341">
    <property type="entry name" value="DUF3143"/>
    <property type="match status" value="1"/>
</dbReference>
<evidence type="ECO:0000313" key="1">
    <source>
        <dbReference type="EMBL" id="KAG0583248.1"/>
    </source>
</evidence>
<name>A0A8T0IL25_CERPU</name>
<proteinExistence type="predicted"/>
<dbReference type="PANTHER" id="PTHR35765">
    <property type="entry name" value="OS05G0569200 PROTEIN"/>
    <property type="match status" value="1"/>
</dbReference>
<dbReference type="InterPro" id="IPR021489">
    <property type="entry name" value="DUF3143"/>
</dbReference>
<comment type="caution">
    <text evidence="1">The sequence shown here is derived from an EMBL/GenBank/DDBJ whole genome shotgun (WGS) entry which is preliminary data.</text>
</comment>
<dbReference type="EMBL" id="CM026423">
    <property type="protein sequence ID" value="KAG0583248.1"/>
    <property type="molecule type" value="Genomic_DNA"/>
</dbReference>
<reference evidence="1" key="1">
    <citation type="submission" date="2020-06" db="EMBL/GenBank/DDBJ databases">
        <title>WGS assembly of Ceratodon purpureus strain R40.</title>
        <authorList>
            <person name="Carey S.B."/>
            <person name="Jenkins J."/>
            <person name="Shu S."/>
            <person name="Lovell J.T."/>
            <person name="Sreedasyam A."/>
            <person name="Maumus F."/>
            <person name="Tiley G.P."/>
            <person name="Fernandez-Pozo N."/>
            <person name="Barry K."/>
            <person name="Chen C."/>
            <person name="Wang M."/>
            <person name="Lipzen A."/>
            <person name="Daum C."/>
            <person name="Saski C.A."/>
            <person name="Payton A.C."/>
            <person name="Mcbreen J.C."/>
            <person name="Conrad R.E."/>
            <person name="Kollar L.M."/>
            <person name="Olsson S."/>
            <person name="Huttunen S."/>
            <person name="Landis J.B."/>
            <person name="Wickett N.J."/>
            <person name="Johnson M.G."/>
            <person name="Rensing S.A."/>
            <person name="Grimwood J."/>
            <person name="Schmutz J."/>
            <person name="Mcdaniel S.F."/>
        </authorList>
    </citation>
    <scope>NUCLEOTIDE SEQUENCE</scope>
    <source>
        <strain evidence="1">R40</strain>
    </source>
</reference>
<protein>
    <recommendedName>
        <fullName evidence="3">DUF3143 domain-containing protein</fullName>
    </recommendedName>
</protein>
<accession>A0A8T0IL25</accession>
<keyword evidence="2" id="KW-1185">Reference proteome</keyword>
<evidence type="ECO:0000313" key="2">
    <source>
        <dbReference type="Proteomes" id="UP000822688"/>
    </source>
</evidence>
<dbReference type="AlphaFoldDB" id="A0A8T0IL25"/>
<gene>
    <name evidence="1" type="ORF">KC19_3G120900</name>
</gene>
<organism evidence="1 2">
    <name type="scientific">Ceratodon purpureus</name>
    <name type="common">Fire moss</name>
    <name type="synonym">Dicranum purpureum</name>
    <dbReference type="NCBI Taxonomy" id="3225"/>
    <lineage>
        <taxon>Eukaryota</taxon>
        <taxon>Viridiplantae</taxon>
        <taxon>Streptophyta</taxon>
        <taxon>Embryophyta</taxon>
        <taxon>Bryophyta</taxon>
        <taxon>Bryophytina</taxon>
        <taxon>Bryopsida</taxon>
        <taxon>Dicranidae</taxon>
        <taxon>Pseudoditrichales</taxon>
        <taxon>Ditrichaceae</taxon>
        <taxon>Ceratodon</taxon>
    </lineage>
</organism>
<evidence type="ECO:0008006" key="3">
    <source>
        <dbReference type="Google" id="ProtNLM"/>
    </source>
</evidence>